<reference evidence="1" key="1">
    <citation type="submission" date="2023-04" db="EMBL/GenBank/DDBJ databases">
        <title>Ambrosiozyma monospora NBRC 1965.</title>
        <authorList>
            <person name="Ichikawa N."/>
            <person name="Sato H."/>
            <person name="Tonouchi N."/>
        </authorList>
    </citation>
    <scope>NUCLEOTIDE SEQUENCE</scope>
    <source>
        <strain evidence="1">NBRC 1965</strain>
    </source>
</reference>
<accession>A0A9W6T9H3</accession>
<dbReference type="AlphaFoldDB" id="A0A9W6T9H3"/>
<protein>
    <submittedName>
        <fullName evidence="1">Unnamed protein product</fullName>
    </submittedName>
</protein>
<sequence length="199" mass="23218">MTKITQRSLYYIQSASHQEQVFKDITQTEKAVIIPANSSLPLSLLEKINLPYDQIKSEKLYNLFQKIQLMDIKFNGKIENGRTNLNQTIFNDFQNGNQAGLNIQVAPQGVASLEEYHTVSKEFIETTLKTLRINPIKEPLFFRKEWYKYHSFDISQFESNDDIVEVSLLRLWLSLTVQELPIHLSNLKTLSSYEFMNLH</sequence>
<dbReference type="OrthoDB" id="5546453at2759"/>
<evidence type="ECO:0000313" key="1">
    <source>
        <dbReference type="EMBL" id="GME86762.1"/>
    </source>
</evidence>
<organism evidence="1 2">
    <name type="scientific">Ambrosiozyma monospora</name>
    <name type="common">Yeast</name>
    <name type="synonym">Endomycopsis monosporus</name>
    <dbReference type="NCBI Taxonomy" id="43982"/>
    <lineage>
        <taxon>Eukaryota</taxon>
        <taxon>Fungi</taxon>
        <taxon>Dikarya</taxon>
        <taxon>Ascomycota</taxon>
        <taxon>Saccharomycotina</taxon>
        <taxon>Pichiomycetes</taxon>
        <taxon>Pichiales</taxon>
        <taxon>Pichiaceae</taxon>
        <taxon>Ambrosiozyma</taxon>
    </lineage>
</organism>
<keyword evidence="2" id="KW-1185">Reference proteome</keyword>
<dbReference type="EMBL" id="BSXU01019325">
    <property type="protein sequence ID" value="GME86762.1"/>
    <property type="molecule type" value="Genomic_DNA"/>
</dbReference>
<proteinExistence type="predicted"/>
<gene>
    <name evidence="1" type="ORF">Amon01_001027300</name>
</gene>
<comment type="caution">
    <text evidence="1">The sequence shown here is derived from an EMBL/GenBank/DDBJ whole genome shotgun (WGS) entry which is preliminary data.</text>
</comment>
<evidence type="ECO:0000313" key="2">
    <source>
        <dbReference type="Proteomes" id="UP001165063"/>
    </source>
</evidence>
<name>A0A9W6T9H3_AMBMO</name>
<dbReference type="Proteomes" id="UP001165063">
    <property type="component" value="Unassembled WGS sequence"/>
</dbReference>